<sequence length="326" mass="37408">MLRLVSLKLGRLYRYVKLAVLGSLAAALVLNTHSLLASLQRNELAERRFLQLNKCPACWGTSWCRKFLNGQLRLESWGRLRLFDFFNVKNVYFARYGEPREGSRRVVLKRLGSAQELADIDAKICRRATGRGRCDLLQALHATEFASLNGDVRLLTPDAVEGWSDLVHCPSQRLLDRLVRRYAETKDSGSFLLRNLKDSERMQLLITLAFNPEPLVLQINLKTGMYGMKANLMTVIKKLVCPSQKRFFVLVSLWTTIIMLFVRTFYRDMPRGVALPEDYFMTPQLTLPKMAGLRPCWMSVPTQRSDMADSKQQRNCVNTLHNSVTM</sequence>
<proteinExistence type="inferred from homology"/>
<reference evidence="3" key="3">
    <citation type="submission" date="2025-09" db="UniProtKB">
        <authorList>
            <consortium name="Ensembl"/>
        </authorList>
    </citation>
    <scope>IDENTIFICATION</scope>
    <source>
        <strain evidence="3">broiler</strain>
    </source>
</reference>
<keyword evidence="4" id="KW-1185">Reference proteome</keyword>
<reference evidence="3" key="2">
    <citation type="submission" date="2025-08" db="UniProtKB">
        <authorList>
            <consortium name="Ensembl"/>
        </authorList>
    </citation>
    <scope>IDENTIFICATION</scope>
    <source>
        <strain evidence="3">broiler</strain>
    </source>
</reference>
<dbReference type="PANTHER" id="PTHR32073:SF6">
    <property type="entry name" value="DIVERGENT PROTEIN KINASE DOMAIN 2A"/>
    <property type="match status" value="1"/>
</dbReference>
<comment type="similarity">
    <text evidence="1">Belongs to the DIPK family.</text>
</comment>
<evidence type="ECO:0000256" key="1">
    <source>
        <dbReference type="ARBA" id="ARBA00006338"/>
    </source>
</evidence>
<keyword evidence="2" id="KW-1133">Transmembrane helix</keyword>
<accession>A0A8V0YUG0</accession>
<gene>
    <name evidence="3" type="primary">DIPK2A</name>
</gene>
<dbReference type="AlphaFoldDB" id="A0A8V0YUG0"/>
<dbReference type="PANTHER" id="PTHR32073">
    <property type="entry name" value="GH11358P"/>
    <property type="match status" value="1"/>
</dbReference>
<name>A0A8V0YUG0_CHICK</name>
<evidence type="ECO:0000313" key="3">
    <source>
        <dbReference type="Ensembl" id="ENSGALP00010022248.1"/>
    </source>
</evidence>
<keyword evidence="2" id="KW-0472">Membrane</keyword>
<feature type="transmembrane region" description="Helical" evidence="2">
    <location>
        <begin position="247"/>
        <end position="266"/>
    </location>
</feature>
<reference evidence="3" key="1">
    <citation type="submission" date="2020-11" db="EMBL/GenBank/DDBJ databases">
        <title>Gallus gallus (Chicken) genome, bGalGal1, GRCg7b, maternal haplotype autosomes + Z &amp; W.</title>
        <authorList>
            <person name="Warren W."/>
            <person name="Formenti G."/>
            <person name="Fedrigo O."/>
            <person name="Haase B."/>
            <person name="Mountcastle J."/>
            <person name="Balacco J."/>
            <person name="Tracey A."/>
            <person name="Schneider V."/>
            <person name="Okimoto R."/>
            <person name="Cheng H."/>
            <person name="Hawken R."/>
            <person name="Howe K."/>
            <person name="Jarvis E.D."/>
        </authorList>
    </citation>
    <scope>NUCLEOTIDE SEQUENCE [LARGE SCALE GENOMIC DNA]</scope>
    <source>
        <strain evidence="3">Broiler</strain>
    </source>
</reference>
<dbReference type="OrthoDB" id="10035316at2759"/>
<evidence type="ECO:0000256" key="2">
    <source>
        <dbReference type="SAM" id="Phobius"/>
    </source>
</evidence>
<dbReference type="Proteomes" id="UP000000539">
    <property type="component" value="Chromosome 9"/>
</dbReference>
<organism evidence="3 4">
    <name type="scientific">Gallus gallus</name>
    <name type="common">Chicken</name>
    <dbReference type="NCBI Taxonomy" id="9031"/>
    <lineage>
        <taxon>Eukaryota</taxon>
        <taxon>Metazoa</taxon>
        <taxon>Chordata</taxon>
        <taxon>Craniata</taxon>
        <taxon>Vertebrata</taxon>
        <taxon>Euteleostomi</taxon>
        <taxon>Archelosauria</taxon>
        <taxon>Archosauria</taxon>
        <taxon>Dinosauria</taxon>
        <taxon>Saurischia</taxon>
        <taxon>Theropoda</taxon>
        <taxon>Coelurosauria</taxon>
        <taxon>Aves</taxon>
        <taxon>Neognathae</taxon>
        <taxon>Galloanserae</taxon>
        <taxon>Galliformes</taxon>
        <taxon>Phasianidae</taxon>
        <taxon>Phasianinae</taxon>
        <taxon>Gallus</taxon>
    </lineage>
</organism>
<dbReference type="GeneTree" id="ENSGT00520000055625"/>
<dbReference type="Ensembl" id="ENSGALT00010038462.1">
    <property type="protein sequence ID" value="ENSGALP00010022248.1"/>
    <property type="gene ID" value="ENSGALG00010015963.1"/>
</dbReference>
<keyword evidence="2" id="KW-0812">Transmembrane</keyword>
<protein>
    <submittedName>
        <fullName evidence="3">Divergent protein kinase domain 2A</fullName>
    </submittedName>
</protein>
<evidence type="ECO:0000313" key="4">
    <source>
        <dbReference type="Proteomes" id="UP000000539"/>
    </source>
</evidence>
<dbReference type="InterPro" id="IPR020519">
    <property type="entry name" value="DIPK2A/B"/>
</dbReference>